<feature type="compositionally biased region" description="Low complexity" evidence="11">
    <location>
        <begin position="1"/>
        <end position="19"/>
    </location>
</feature>
<keyword evidence="5" id="KW-0997">Cell inner membrane</keyword>
<feature type="transmembrane region" description="Helical" evidence="12">
    <location>
        <begin position="181"/>
        <end position="205"/>
    </location>
</feature>
<feature type="transmembrane region" description="Helical" evidence="12">
    <location>
        <begin position="289"/>
        <end position="309"/>
    </location>
</feature>
<keyword evidence="3" id="KW-0813">Transport</keyword>
<dbReference type="STRING" id="501010.NOSIN_07755"/>
<evidence type="ECO:0000256" key="7">
    <source>
        <dbReference type="ARBA" id="ARBA00022989"/>
    </source>
</evidence>
<accession>A0A1V3C8H3</accession>
<keyword evidence="7 12" id="KW-1133">Transmembrane helix</keyword>
<dbReference type="PANTHER" id="PTHR32196">
    <property type="entry name" value="ABC TRANSPORTER PERMEASE PROTEIN YPHD-RELATED-RELATED"/>
    <property type="match status" value="1"/>
</dbReference>
<evidence type="ECO:0000256" key="11">
    <source>
        <dbReference type="SAM" id="MobiDB-lite"/>
    </source>
</evidence>
<feature type="transmembrane region" description="Helical" evidence="12">
    <location>
        <begin position="142"/>
        <end position="161"/>
    </location>
</feature>
<keyword evidence="6 12" id="KW-0812">Transmembrane</keyword>
<feature type="transmembrane region" description="Helical" evidence="12">
    <location>
        <begin position="315"/>
        <end position="334"/>
    </location>
</feature>
<evidence type="ECO:0000256" key="6">
    <source>
        <dbReference type="ARBA" id="ARBA00022692"/>
    </source>
</evidence>
<comment type="subcellular location">
    <subcellularLocation>
        <location evidence="1">Cell membrane</location>
        <topology evidence="1">Multi-pass membrane protein</topology>
    </subcellularLocation>
</comment>
<dbReference type="GO" id="GO:0022857">
    <property type="term" value="F:transmembrane transporter activity"/>
    <property type="evidence" value="ECO:0007669"/>
    <property type="project" value="InterPro"/>
</dbReference>
<dbReference type="AlphaFoldDB" id="A0A1V3C8H3"/>
<feature type="transmembrane region" description="Helical" evidence="12">
    <location>
        <begin position="88"/>
        <end position="108"/>
    </location>
</feature>
<keyword evidence="4" id="KW-1003">Cell membrane</keyword>
<organism evidence="13 14">
    <name type="scientific">Nocardiopsis sinuspersici</name>
    <dbReference type="NCBI Taxonomy" id="501010"/>
    <lineage>
        <taxon>Bacteria</taxon>
        <taxon>Bacillati</taxon>
        <taxon>Actinomycetota</taxon>
        <taxon>Actinomycetes</taxon>
        <taxon>Streptosporangiales</taxon>
        <taxon>Nocardiopsidaceae</taxon>
        <taxon>Nocardiopsis</taxon>
    </lineage>
</organism>
<dbReference type="Proteomes" id="UP000189004">
    <property type="component" value="Unassembled WGS sequence"/>
</dbReference>
<evidence type="ECO:0000256" key="5">
    <source>
        <dbReference type="ARBA" id="ARBA00022519"/>
    </source>
</evidence>
<protein>
    <recommendedName>
        <fullName evidence="10">Autoinducer 2 import system permease protein LsrC</fullName>
    </recommendedName>
</protein>
<gene>
    <name evidence="13" type="ORF">NOSIN_07755</name>
</gene>
<evidence type="ECO:0000313" key="14">
    <source>
        <dbReference type="Proteomes" id="UP000189004"/>
    </source>
</evidence>
<evidence type="ECO:0000256" key="1">
    <source>
        <dbReference type="ARBA" id="ARBA00004651"/>
    </source>
</evidence>
<evidence type="ECO:0000256" key="3">
    <source>
        <dbReference type="ARBA" id="ARBA00022448"/>
    </source>
</evidence>
<dbReference type="PANTHER" id="PTHR32196:SF29">
    <property type="entry name" value="AUTOINDUCER 2 IMPORT SYSTEM PERMEASE PROTEIN LSRC"/>
    <property type="match status" value="1"/>
</dbReference>
<sequence>MMNAPSAAPETPTAGAPPRDGARPAHRGIQFRELGVLLAVVVLVVATWMYNPGFLSSQGVHDLFLGATVLSVLAVGQALVLITKNVDLSVGSVMGLSAFGTGLLFVTFPGLPVPVVMLAGVLVGLVAGLLNGLLVTTARVPALVVTLGTLYAYRGLNHWWADGGQVNAHDMPDAFLLLGSFGVLGVPLPAAIAIAVVAAVGFYLARYRSGRELYAIGSNADAARLSGIPAARRVTLAFAANGALAGLAGVLFAARYGTVDSTVGTGMELQVVAAAVVGGVAIAGGVGTVYGAALGAVLLTTITAALPIWQVNQFWQEAVVGALILAAIGLDRLLALRTARRLRGGGARGA</sequence>
<feature type="region of interest" description="Disordered" evidence="11">
    <location>
        <begin position="1"/>
        <end position="24"/>
    </location>
</feature>
<comment type="subunit">
    <text evidence="2">The complex is composed of two ATP-binding proteins (LsrA), two transmembrane proteins (LsrC and LsrD) and a solute-binding protein (LsrB).</text>
</comment>
<dbReference type="Pfam" id="PF02653">
    <property type="entry name" value="BPD_transp_2"/>
    <property type="match status" value="1"/>
</dbReference>
<dbReference type="InterPro" id="IPR001851">
    <property type="entry name" value="ABC_transp_permease"/>
</dbReference>
<feature type="transmembrane region" description="Helical" evidence="12">
    <location>
        <begin position="34"/>
        <end position="51"/>
    </location>
</feature>
<dbReference type="EMBL" id="MCOK01000001">
    <property type="protein sequence ID" value="OOC57074.1"/>
    <property type="molecule type" value="Genomic_DNA"/>
</dbReference>
<dbReference type="OrthoDB" id="9808136at2"/>
<evidence type="ECO:0000256" key="8">
    <source>
        <dbReference type="ARBA" id="ARBA00023136"/>
    </source>
</evidence>
<keyword evidence="14" id="KW-1185">Reference proteome</keyword>
<feature type="transmembrane region" description="Helical" evidence="12">
    <location>
        <begin position="63"/>
        <end position="81"/>
    </location>
</feature>
<feature type="transmembrane region" description="Helical" evidence="12">
    <location>
        <begin position="234"/>
        <end position="256"/>
    </location>
</feature>
<comment type="function">
    <text evidence="9">Part of the ABC transporter complex LsrABCD involved in autoinducer 2 (AI-2) import. Probably responsible for the translocation of the substrate across the membrane.</text>
</comment>
<comment type="caution">
    <text evidence="13">The sequence shown here is derived from an EMBL/GenBank/DDBJ whole genome shotgun (WGS) entry which is preliminary data.</text>
</comment>
<feature type="transmembrane region" description="Helical" evidence="12">
    <location>
        <begin position="262"/>
        <end position="282"/>
    </location>
</feature>
<evidence type="ECO:0000256" key="12">
    <source>
        <dbReference type="SAM" id="Phobius"/>
    </source>
</evidence>
<name>A0A1V3C8H3_9ACTN</name>
<evidence type="ECO:0000313" key="13">
    <source>
        <dbReference type="EMBL" id="OOC57074.1"/>
    </source>
</evidence>
<dbReference type="CDD" id="cd06579">
    <property type="entry name" value="TM_PBP1_transp_AraH_like"/>
    <property type="match status" value="1"/>
</dbReference>
<evidence type="ECO:0000256" key="2">
    <source>
        <dbReference type="ARBA" id="ARBA00011262"/>
    </source>
</evidence>
<evidence type="ECO:0000256" key="10">
    <source>
        <dbReference type="ARBA" id="ARBA00039382"/>
    </source>
</evidence>
<dbReference type="GO" id="GO:0005886">
    <property type="term" value="C:plasma membrane"/>
    <property type="evidence" value="ECO:0007669"/>
    <property type="project" value="UniProtKB-SubCell"/>
</dbReference>
<proteinExistence type="predicted"/>
<feature type="transmembrane region" description="Helical" evidence="12">
    <location>
        <begin position="114"/>
        <end position="135"/>
    </location>
</feature>
<evidence type="ECO:0000256" key="9">
    <source>
        <dbReference type="ARBA" id="ARBA00025439"/>
    </source>
</evidence>
<keyword evidence="8 12" id="KW-0472">Membrane</keyword>
<evidence type="ECO:0000256" key="4">
    <source>
        <dbReference type="ARBA" id="ARBA00022475"/>
    </source>
</evidence>
<reference evidence="14" key="1">
    <citation type="submission" date="2016-08" db="EMBL/GenBank/DDBJ databases">
        <authorList>
            <person name="Tokovenko B."/>
            <person name="Kalinowski J."/>
        </authorList>
    </citation>
    <scope>NUCLEOTIDE SEQUENCE [LARGE SCALE GENOMIC DNA]</scope>
    <source>
        <strain evidence="14">UTMC102</strain>
    </source>
</reference>